<feature type="domain" description="Circularly permuted ATP-grasp type 2" evidence="3">
    <location>
        <begin position="93"/>
        <end position="471"/>
    </location>
</feature>
<evidence type="ECO:0000256" key="1">
    <source>
        <dbReference type="SAM" id="Coils"/>
    </source>
</evidence>
<dbReference type="PANTHER" id="PTHR34595:SF2">
    <property type="entry name" value="BLR2978 PROTEIN"/>
    <property type="match status" value="1"/>
</dbReference>
<dbReference type="Proteomes" id="UP000006048">
    <property type="component" value="Chromosome"/>
</dbReference>
<dbReference type="STRING" id="869212.Turpa_3177"/>
<evidence type="ECO:0000313" key="4">
    <source>
        <dbReference type="EMBL" id="AFM13816.1"/>
    </source>
</evidence>
<dbReference type="InterPro" id="IPR025841">
    <property type="entry name" value="CP_ATPgrasp_2"/>
</dbReference>
<dbReference type="PATRIC" id="fig|869212.3.peg.3206"/>
<evidence type="ECO:0000259" key="3">
    <source>
        <dbReference type="Pfam" id="PF14403"/>
    </source>
</evidence>
<feature type="domain" description="DUF403" evidence="2">
    <location>
        <begin position="522"/>
        <end position="832"/>
    </location>
</feature>
<organism evidence="4 5">
    <name type="scientific">Turneriella parva (strain ATCC BAA-1111 / DSM 21527 / NCTC 11395 / H)</name>
    <name type="common">Leptospira parva</name>
    <dbReference type="NCBI Taxonomy" id="869212"/>
    <lineage>
        <taxon>Bacteria</taxon>
        <taxon>Pseudomonadati</taxon>
        <taxon>Spirochaetota</taxon>
        <taxon>Spirochaetia</taxon>
        <taxon>Leptospirales</taxon>
        <taxon>Leptospiraceae</taxon>
        <taxon>Turneriella</taxon>
    </lineage>
</organism>
<keyword evidence="5" id="KW-1185">Reference proteome</keyword>
<protein>
    <submittedName>
        <fullName evidence="4">Uncharacterized protein</fullName>
    </submittedName>
</protein>
<dbReference type="InterPro" id="IPR007296">
    <property type="entry name" value="DUF403"/>
</dbReference>
<accession>I4B959</accession>
<dbReference type="Gene3D" id="3.30.1490.270">
    <property type="match status" value="1"/>
</dbReference>
<evidence type="ECO:0000313" key="5">
    <source>
        <dbReference type="Proteomes" id="UP000006048"/>
    </source>
</evidence>
<evidence type="ECO:0000259" key="2">
    <source>
        <dbReference type="Pfam" id="PF04168"/>
    </source>
</evidence>
<feature type="coiled-coil region" evidence="1">
    <location>
        <begin position="532"/>
        <end position="559"/>
    </location>
</feature>
<gene>
    <name evidence="4" type="ordered locus">Turpa_3177</name>
</gene>
<dbReference type="SUPFAM" id="SSF56059">
    <property type="entry name" value="Glutathione synthetase ATP-binding domain-like"/>
    <property type="match status" value="1"/>
</dbReference>
<dbReference type="InterPro" id="IPR051680">
    <property type="entry name" value="ATP-dep_Glu-Cys_Ligase-2"/>
</dbReference>
<dbReference type="KEGG" id="tpx:Turpa_3177"/>
<sequence>MQTDTVMSVENRPTSPLAGYTPIEGSYDELLDAKGFPREKYRFILNSYEEIGEAEMALRRKELTRLLRENGVTYNVYGSPEETERLWSLDLMPFLMESSEFSSLERGLLQRGELLNALFKDLYGPRRLLFDRIVPPEVVYGAQGFLRQCHNLYQARDRELQFFSSDLARRADGTFVVIGDRAQAPSGTGYSLKNRIVLSRVFPSLYRDSEVHRVAIFFRSLRKTLATLVRNSPNQEPVVVLLTPGPENETYFEHVYLAGYLGYTLAQATDLTVRNNRVFIKTVEGHQQVDVIFRRTDDLFLDPLELKGDSLLGVPGLIEAVRSGNVSVVNPLGSAVLENRSLMAYFPALCKFYFGEELILPNTETYYLGDAQHRAEVLREPNRFVVKPSARTGNTRHIYPAQLSRSELADLVSRIASHGENYIAQEIVPGSSIPVLDQNNRMVAGKCVIRTFQVATESGYQVMPGGLARVSTRTDELIVTNQSGAGSKDIWILASEPQKDVSLLRQNIAETRISRKSSGGVPSRIADNIFWMARYAERAENLSRLLKNVIARITQIEDSAGTEDIAKLLKMVTHVTAEYPGFLGDDAADLLRKPEQELNRLIYDSSVHGSVRYNVLAMIRASRNLRESLSDDMRRIISQLESPPYASMVLSVQHAHLFDVVIYLSSISGLSQENMSREVGWHFLELGRRIERATFSLRILKAYLALGNLYDKFMVENLLNINDIRITYTRRYRHRIETDSVLDILLYDETNPRSLGYQLARIRDAVPMLPARSEGSRPATEKAALKLYTAYRVTDIREIFSTENANEKLAPWLDTLSSGLEELHRSITETYFTYVEEQVRIGEMNG</sequence>
<dbReference type="EMBL" id="CP002959">
    <property type="protein sequence ID" value="AFM13816.1"/>
    <property type="molecule type" value="Genomic_DNA"/>
</dbReference>
<proteinExistence type="predicted"/>
<reference evidence="4 5" key="1">
    <citation type="submission" date="2012-06" db="EMBL/GenBank/DDBJ databases">
        <title>The complete chromosome of genome of Turneriella parva DSM 21527.</title>
        <authorList>
            <consortium name="US DOE Joint Genome Institute (JGI-PGF)"/>
            <person name="Lucas S."/>
            <person name="Han J."/>
            <person name="Lapidus A."/>
            <person name="Bruce D."/>
            <person name="Goodwin L."/>
            <person name="Pitluck S."/>
            <person name="Peters L."/>
            <person name="Kyrpides N."/>
            <person name="Mavromatis K."/>
            <person name="Ivanova N."/>
            <person name="Mikhailova N."/>
            <person name="Chertkov O."/>
            <person name="Detter J.C."/>
            <person name="Tapia R."/>
            <person name="Han C."/>
            <person name="Land M."/>
            <person name="Hauser L."/>
            <person name="Markowitz V."/>
            <person name="Cheng J.-F."/>
            <person name="Hugenholtz P."/>
            <person name="Woyke T."/>
            <person name="Wu D."/>
            <person name="Gronow S."/>
            <person name="Wellnitz S."/>
            <person name="Brambilla E."/>
            <person name="Klenk H.-P."/>
            <person name="Eisen J.A."/>
        </authorList>
    </citation>
    <scope>NUCLEOTIDE SEQUENCE [LARGE SCALE GENOMIC DNA]</scope>
    <source>
        <strain evidence="5">ATCC BAA-1111 / DSM 21527 / NCTC 11395 / H</strain>
    </source>
</reference>
<dbReference type="Pfam" id="PF14403">
    <property type="entry name" value="CP_ATPgrasp_2"/>
    <property type="match status" value="1"/>
</dbReference>
<dbReference type="Pfam" id="PF04168">
    <property type="entry name" value="Alpha-E"/>
    <property type="match status" value="1"/>
</dbReference>
<dbReference type="RefSeq" id="WP_014804316.1">
    <property type="nucleotide sequence ID" value="NC_018020.1"/>
</dbReference>
<dbReference type="HOGENOM" id="CLU_013951_0_0_12"/>
<dbReference type="AlphaFoldDB" id="I4B959"/>
<dbReference type="PANTHER" id="PTHR34595">
    <property type="entry name" value="BLR5612 PROTEIN"/>
    <property type="match status" value="1"/>
</dbReference>
<keyword evidence="1" id="KW-0175">Coiled coil</keyword>
<name>I4B959_TURPD</name>
<dbReference type="Gene3D" id="3.40.50.11290">
    <property type="match status" value="1"/>
</dbReference>